<feature type="compositionally biased region" description="Basic and acidic residues" evidence="1">
    <location>
        <begin position="261"/>
        <end position="282"/>
    </location>
</feature>
<feature type="compositionally biased region" description="Basic and acidic residues" evidence="1">
    <location>
        <begin position="220"/>
        <end position="229"/>
    </location>
</feature>
<feature type="region of interest" description="Disordered" evidence="1">
    <location>
        <begin position="220"/>
        <end position="289"/>
    </location>
</feature>
<name>A0ABP3RSW4_9ACTN</name>
<dbReference type="RefSeq" id="WP_344603142.1">
    <property type="nucleotide sequence ID" value="NZ_BAAAHE010000010.1"/>
</dbReference>
<protein>
    <recommendedName>
        <fullName evidence="2">Anti-sigma-D factor RsdA sigma factor binding region domain-containing protein</fullName>
    </recommendedName>
</protein>
<keyword evidence="4" id="KW-1185">Reference proteome</keyword>
<organism evidence="3 4">
    <name type="scientific">Sporichthya brevicatena</name>
    <dbReference type="NCBI Taxonomy" id="171442"/>
    <lineage>
        <taxon>Bacteria</taxon>
        <taxon>Bacillati</taxon>
        <taxon>Actinomycetota</taxon>
        <taxon>Actinomycetes</taxon>
        <taxon>Sporichthyales</taxon>
        <taxon>Sporichthyaceae</taxon>
        <taxon>Sporichthya</taxon>
    </lineage>
</organism>
<sequence length="308" mass="33087">MSEELKFAALHADDLLLDALGARQRVDTTDDPIAGLLAAYVHEIDSRPGPLTTLLEETPAHAEEIFAAAPALVPAPPIAEPLVLPRRGARAKFLVAHRAAAVVTVGSLVLGIGGVSAAVTGDGGPLENIRRVVGSVTEQVTPQKSDSERISRMLNAADKALADHDLRQARDLLEKARTNIEGAEDPQKFSSLRANLIELRDRWHQAFSDEAAEADRAVVPAEREGDRVDVVPGEGVLSPDHKPSDVLDPQVKPTDKLPTSPKEDLKQAKDKVADRAEQKLEPLPDLPIEEMRAPTWAPILEGILGGDK</sequence>
<dbReference type="Proteomes" id="UP001500957">
    <property type="component" value="Unassembled WGS sequence"/>
</dbReference>
<dbReference type="InterPro" id="IPR031928">
    <property type="entry name" value="RsdA_SigD-bd"/>
</dbReference>
<proteinExistence type="predicted"/>
<comment type="caution">
    <text evidence="3">The sequence shown here is derived from an EMBL/GenBank/DDBJ whole genome shotgun (WGS) entry which is preliminary data.</text>
</comment>
<evidence type="ECO:0000313" key="3">
    <source>
        <dbReference type="EMBL" id="GAA0613820.1"/>
    </source>
</evidence>
<gene>
    <name evidence="3" type="ORF">GCM10009547_14630</name>
</gene>
<evidence type="ECO:0000259" key="2">
    <source>
        <dbReference type="Pfam" id="PF16751"/>
    </source>
</evidence>
<feature type="domain" description="Anti-sigma-D factor RsdA sigma factor binding region" evidence="2">
    <location>
        <begin position="8"/>
        <end position="48"/>
    </location>
</feature>
<accession>A0ABP3RSW4</accession>
<dbReference type="EMBL" id="BAAAHE010000010">
    <property type="protein sequence ID" value="GAA0613820.1"/>
    <property type="molecule type" value="Genomic_DNA"/>
</dbReference>
<dbReference type="Pfam" id="PF16751">
    <property type="entry name" value="RsdA_SigD_bd"/>
    <property type="match status" value="1"/>
</dbReference>
<evidence type="ECO:0000256" key="1">
    <source>
        <dbReference type="SAM" id="MobiDB-lite"/>
    </source>
</evidence>
<evidence type="ECO:0000313" key="4">
    <source>
        <dbReference type="Proteomes" id="UP001500957"/>
    </source>
</evidence>
<reference evidence="4" key="1">
    <citation type="journal article" date="2019" name="Int. J. Syst. Evol. Microbiol.">
        <title>The Global Catalogue of Microorganisms (GCM) 10K type strain sequencing project: providing services to taxonomists for standard genome sequencing and annotation.</title>
        <authorList>
            <consortium name="The Broad Institute Genomics Platform"/>
            <consortium name="The Broad Institute Genome Sequencing Center for Infectious Disease"/>
            <person name="Wu L."/>
            <person name="Ma J."/>
        </authorList>
    </citation>
    <scope>NUCLEOTIDE SEQUENCE [LARGE SCALE GENOMIC DNA]</scope>
    <source>
        <strain evidence="4">JCM 10671</strain>
    </source>
</reference>